<sequence length="302" mass="34200">MKNVIVTGANSGLGLWTTKYLLDLDYSVVMACRNIEKTQKAIDEFPEFDKNKEFIIRKLDLADFESIRNFVDGLEDFETIYALDCNAGISYEGPFRFTKNGIEETFGTNYLGHFLLTNLLLEKYTLERIVMISSELHNPKNKSPFAKAVFKPVPELAYPKVDENTTLQKQTQSFYATSKLCDILFTYELDRRFKAKGLPIKTLVNAINPGLMLTTNLGRKHTSGENLYRKFLDIIFKIIGLSDNPRASAKSVVRLIDAITTSGLYYDKDKLAQSSADSYDEQKAKALWEGSEAIIGSKFLTK</sequence>
<dbReference type="Gene3D" id="3.40.50.720">
    <property type="entry name" value="NAD(P)-binding Rossmann-like Domain"/>
    <property type="match status" value="1"/>
</dbReference>
<accession>A0A9D7SPS2</accession>
<dbReference type="InterPro" id="IPR002347">
    <property type="entry name" value="SDR_fam"/>
</dbReference>
<proteinExistence type="predicted"/>
<dbReference type="SUPFAM" id="SSF51735">
    <property type="entry name" value="NAD(P)-binding Rossmann-fold domains"/>
    <property type="match status" value="1"/>
</dbReference>
<dbReference type="EMBL" id="JADKGY010000001">
    <property type="protein sequence ID" value="MBK9981000.1"/>
    <property type="molecule type" value="Genomic_DNA"/>
</dbReference>
<comment type="caution">
    <text evidence="2">The sequence shown here is derived from an EMBL/GenBank/DDBJ whole genome shotgun (WGS) entry which is preliminary data.</text>
</comment>
<keyword evidence="1" id="KW-0560">Oxidoreductase</keyword>
<evidence type="ECO:0000256" key="1">
    <source>
        <dbReference type="ARBA" id="ARBA00023002"/>
    </source>
</evidence>
<name>A0A9D7SPS2_9BACT</name>
<gene>
    <name evidence="2" type="ORF">IPP15_01015</name>
</gene>
<dbReference type="GO" id="GO:0016491">
    <property type="term" value="F:oxidoreductase activity"/>
    <property type="evidence" value="ECO:0007669"/>
    <property type="project" value="UniProtKB-KW"/>
</dbReference>
<evidence type="ECO:0000313" key="2">
    <source>
        <dbReference type="EMBL" id="MBK9981000.1"/>
    </source>
</evidence>
<reference evidence="2 3" key="1">
    <citation type="submission" date="2020-10" db="EMBL/GenBank/DDBJ databases">
        <title>Connecting structure to function with the recovery of over 1000 high-quality activated sludge metagenome-assembled genomes encoding full-length rRNA genes using long-read sequencing.</title>
        <authorList>
            <person name="Singleton C.M."/>
            <person name="Petriglieri F."/>
            <person name="Kristensen J.M."/>
            <person name="Kirkegaard R.H."/>
            <person name="Michaelsen T.Y."/>
            <person name="Andersen M.H."/>
            <person name="Karst S.M."/>
            <person name="Dueholm M.S."/>
            <person name="Nielsen P.H."/>
            <person name="Albertsen M."/>
        </authorList>
    </citation>
    <scope>NUCLEOTIDE SEQUENCE [LARGE SCALE GENOMIC DNA]</scope>
    <source>
        <strain evidence="2">Ribe_18-Q3-R11-54_MAXAC.273</strain>
    </source>
</reference>
<dbReference type="AlphaFoldDB" id="A0A9D7SPS2"/>
<organism evidence="2 3">
    <name type="scientific">Candidatus Opimibacter skivensis</name>
    <dbReference type="NCBI Taxonomy" id="2982028"/>
    <lineage>
        <taxon>Bacteria</taxon>
        <taxon>Pseudomonadati</taxon>
        <taxon>Bacteroidota</taxon>
        <taxon>Saprospiria</taxon>
        <taxon>Saprospirales</taxon>
        <taxon>Saprospiraceae</taxon>
        <taxon>Candidatus Opimibacter</taxon>
    </lineage>
</organism>
<dbReference type="PANTHER" id="PTHR43157:SF31">
    <property type="entry name" value="PHOSPHATIDYLINOSITOL-GLYCAN BIOSYNTHESIS CLASS F PROTEIN"/>
    <property type="match status" value="1"/>
</dbReference>
<protein>
    <submittedName>
        <fullName evidence="2">SDR family NAD(P)-dependent oxidoreductase</fullName>
    </submittedName>
</protein>
<dbReference type="PANTHER" id="PTHR43157">
    <property type="entry name" value="PHOSPHATIDYLINOSITOL-GLYCAN BIOSYNTHESIS CLASS F PROTEIN-RELATED"/>
    <property type="match status" value="1"/>
</dbReference>
<dbReference type="Pfam" id="PF00106">
    <property type="entry name" value="adh_short"/>
    <property type="match status" value="1"/>
</dbReference>
<evidence type="ECO:0000313" key="3">
    <source>
        <dbReference type="Proteomes" id="UP000808337"/>
    </source>
</evidence>
<dbReference type="Proteomes" id="UP000808337">
    <property type="component" value="Unassembled WGS sequence"/>
</dbReference>
<dbReference type="InterPro" id="IPR036291">
    <property type="entry name" value="NAD(P)-bd_dom_sf"/>
</dbReference>